<organism evidence="2 3">
    <name type="scientific">Methanobacterium lacus (strain AL-21)</name>
    <dbReference type="NCBI Taxonomy" id="877455"/>
    <lineage>
        <taxon>Archaea</taxon>
        <taxon>Methanobacteriati</taxon>
        <taxon>Methanobacteriota</taxon>
        <taxon>Methanomada group</taxon>
        <taxon>Methanobacteria</taxon>
        <taxon>Methanobacteriales</taxon>
        <taxon>Methanobacteriaceae</taxon>
        <taxon>Methanobacterium</taxon>
    </lineage>
</organism>
<name>F0T9P0_METLA</name>
<dbReference type="GeneID" id="10278151"/>
<reference evidence="2 3" key="2">
    <citation type="journal article" date="2014" name="Int. J. Syst. Evol. Microbiol.">
        <title>Methanobacterium paludis sp. nov. and a novel strain of Methanobacterium lacus isolated from northern peatlands.</title>
        <authorList>
            <person name="Cadillo-Quiroz H."/>
            <person name="Brauer S.L."/>
            <person name="Goodson N."/>
            <person name="Yavitt J.B."/>
            <person name="Zinder S.H."/>
        </authorList>
    </citation>
    <scope>NUCLEOTIDE SEQUENCE [LARGE SCALE GENOMIC DNA]</scope>
    <source>
        <strain evidence="2 3">AL-21</strain>
    </source>
</reference>
<dbReference type="KEGG" id="mel:Metbo_1694"/>
<evidence type="ECO:0000256" key="1">
    <source>
        <dbReference type="SAM" id="Phobius"/>
    </source>
</evidence>
<keyword evidence="1" id="KW-0472">Membrane</keyword>
<dbReference type="HOGENOM" id="CLU_161125_0_0_2"/>
<keyword evidence="1" id="KW-0812">Transmembrane</keyword>
<sequence length="125" mass="13680">MNVPVIFLIIYVLCICSLAIIGYYDNPNETLIYEIVEYNTPKITASPNGSSVFITGILRDNSEHTFSNVMVNVAGIGEHGQVVNDKNIEIPHMGNYSNVEYNVSLENDSTVVAGQIQVLNATIVS</sequence>
<keyword evidence="3" id="KW-1185">Reference proteome</keyword>
<feature type="transmembrane region" description="Helical" evidence="1">
    <location>
        <begin position="6"/>
        <end position="24"/>
    </location>
</feature>
<accession>F0T9P0</accession>
<dbReference type="EMBL" id="CP002551">
    <property type="protein sequence ID" value="ADZ09919.1"/>
    <property type="molecule type" value="Genomic_DNA"/>
</dbReference>
<dbReference type="Proteomes" id="UP000007490">
    <property type="component" value="Chromosome"/>
</dbReference>
<evidence type="ECO:0000313" key="2">
    <source>
        <dbReference type="EMBL" id="ADZ09919.1"/>
    </source>
</evidence>
<dbReference type="RefSeq" id="WP_013645270.1">
    <property type="nucleotide sequence ID" value="NC_015216.1"/>
</dbReference>
<dbReference type="AlphaFoldDB" id="F0T9P0"/>
<reference evidence="3" key="1">
    <citation type="submission" date="2011-02" db="EMBL/GenBank/DDBJ databases">
        <title>Complete sequence of Methanobacterium sp. AL-21.</title>
        <authorList>
            <consortium name="US DOE Joint Genome Institute"/>
            <person name="Lucas S."/>
            <person name="Copeland A."/>
            <person name="Lapidus A."/>
            <person name="Cheng J.-F."/>
            <person name="Goodwin L."/>
            <person name="Pitluck S."/>
            <person name="Chertkov O."/>
            <person name="Detter J.C."/>
            <person name="Han C."/>
            <person name="Tapia R."/>
            <person name="Land M."/>
            <person name="Hauser L."/>
            <person name="Kyrpides N."/>
            <person name="Ivanova N."/>
            <person name="Mikhailova N."/>
            <person name="Pagani I."/>
            <person name="Cadillo-Quiroz H."/>
            <person name="Imachi H."/>
            <person name="Zinder S."/>
            <person name="Liu W."/>
            <person name="Woyke T."/>
        </authorList>
    </citation>
    <scope>NUCLEOTIDE SEQUENCE [LARGE SCALE GENOMIC DNA]</scope>
    <source>
        <strain evidence="3">AL-21</strain>
    </source>
</reference>
<evidence type="ECO:0000313" key="3">
    <source>
        <dbReference type="Proteomes" id="UP000007490"/>
    </source>
</evidence>
<keyword evidence="1" id="KW-1133">Transmembrane helix</keyword>
<gene>
    <name evidence="2" type="ordered locus">Metbo_1694</name>
</gene>
<protein>
    <submittedName>
        <fullName evidence="2">Uncharacterized protein</fullName>
    </submittedName>
</protein>
<proteinExistence type="predicted"/>